<evidence type="ECO:0000256" key="2">
    <source>
        <dbReference type="ARBA" id="ARBA00022723"/>
    </source>
</evidence>
<evidence type="ECO:0000256" key="1">
    <source>
        <dbReference type="ARBA" id="ARBA00008635"/>
    </source>
</evidence>
<dbReference type="GO" id="GO:0046872">
    <property type="term" value="F:metal ion binding"/>
    <property type="evidence" value="ECO:0007669"/>
    <property type="project" value="UniProtKB-KW"/>
</dbReference>
<protein>
    <submittedName>
        <fullName evidence="4">DinB family protein</fullName>
    </submittedName>
</protein>
<comment type="caution">
    <text evidence="4">The sequence shown here is derived from an EMBL/GenBank/DDBJ whole genome shotgun (WGS) entry which is preliminary data.</text>
</comment>
<sequence length="175" mass="19641">MNLLDRLLGHDAWTTWTLLSRSRDLTEEQLDQPHDLGWRTVRATLRHITENMETWTNLMTGVPPAAWPPAEGDSLDDLDRRLRAVAPRLAALARQIEAEGRLDDTWLDVLDRPPRPKTYGGAIAHVLTHSMHHRAQLIQMLRALGLPSVPEGDLLGWEMRGAPALPLPDPPSSQP</sequence>
<dbReference type="InterPro" id="IPR007837">
    <property type="entry name" value="DinB"/>
</dbReference>
<accession>A0A7C9M1B5</accession>
<organism evidence="4 5">
    <name type="scientific">Deinococcus arboris</name>
    <dbReference type="NCBI Taxonomy" id="2682977"/>
    <lineage>
        <taxon>Bacteria</taxon>
        <taxon>Thermotogati</taxon>
        <taxon>Deinococcota</taxon>
        <taxon>Deinococci</taxon>
        <taxon>Deinococcales</taxon>
        <taxon>Deinococcaceae</taxon>
        <taxon>Deinococcus</taxon>
    </lineage>
</organism>
<gene>
    <name evidence="4" type="ORF">GO986_07160</name>
</gene>
<keyword evidence="5" id="KW-1185">Reference proteome</keyword>
<evidence type="ECO:0000256" key="3">
    <source>
        <dbReference type="PIRSR" id="PIRSR607837-1"/>
    </source>
</evidence>
<dbReference type="RefSeq" id="WP_369409217.1">
    <property type="nucleotide sequence ID" value="NZ_WQLB01000007.1"/>
</dbReference>
<evidence type="ECO:0000313" key="5">
    <source>
        <dbReference type="Proteomes" id="UP000483286"/>
    </source>
</evidence>
<evidence type="ECO:0000313" key="4">
    <source>
        <dbReference type="EMBL" id="MVN86542.1"/>
    </source>
</evidence>
<name>A0A7C9M1B5_9DEIO</name>
<dbReference type="SUPFAM" id="SSF109854">
    <property type="entry name" value="DinB/YfiT-like putative metalloenzymes"/>
    <property type="match status" value="1"/>
</dbReference>
<dbReference type="InterPro" id="IPR034660">
    <property type="entry name" value="DinB/YfiT-like"/>
</dbReference>
<feature type="binding site" evidence="3">
    <location>
        <position position="129"/>
    </location>
    <ligand>
        <name>a divalent metal cation</name>
        <dbReference type="ChEBI" id="CHEBI:60240"/>
    </ligand>
</feature>
<dbReference type="Pfam" id="PF05163">
    <property type="entry name" value="DinB"/>
    <property type="match status" value="1"/>
</dbReference>
<comment type="similarity">
    <text evidence="1">Belongs to the DinB family.</text>
</comment>
<keyword evidence="2 3" id="KW-0479">Metal-binding</keyword>
<dbReference type="Proteomes" id="UP000483286">
    <property type="component" value="Unassembled WGS sequence"/>
</dbReference>
<dbReference type="AlphaFoldDB" id="A0A7C9M1B5"/>
<dbReference type="EMBL" id="WQLB01000007">
    <property type="protein sequence ID" value="MVN86542.1"/>
    <property type="molecule type" value="Genomic_DNA"/>
</dbReference>
<proteinExistence type="inferred from homology"/>
<dbReference type="Gene3D" id="1.20.120.450">
    <property type="entry name" value="dinb family like domain"/>
    <property type="match status" value="1"/>
</dbReference>
<feature type="binding site" evidence="3">
    <location>
        <position position="47"/>
    </location>
    <ligand>
        <name>a divalent metal cation</name>
        <dbReference type="ChEBI" id="CHEBI:60240"/>
    </ligand>
</feature>
<reference evidence="4 5" key="1">
    <citation type="submission" date="2019-12" db="EMBL/GenBank/DDBJ databases">
        <title>Deinococcus sp. HMF7620 Genome sequencing and assembly.</title>
        <authorList>
            <person name="Kang H."/>
            <person name="Kim H."/>
            <person name="Joh K."/>
        </authorList>
    </citation>
    <scope>NUCLEOTIDE SEQUENCE [LARGE SCALE GENOMIC DNA]</scope>
    <source>
        <strain evidence="4 5">HMF7620</strain>
    </source>
</reference>
<feature type="binding site" evidence="3">
    <location>
        <position position="133"/>
    </location>
    <ligand>
        <name>a divalent metal cation</name>
        <dbReference type="ChEBI" id="CHEBI:60240"/>
    </ligand>
</feature>